<evidence type="ECO:0000259" key="2">
    <source>
        <dbReference type="Pfam" id="PF00975"/>
    </source>
</evidence>
<dbReference type="Proteomes" id="UP001501509">
    <property type="component" value="Unassembled WGS sequence"/>
</dbReference>
<dbReference type="SUPFAM" id="SSF53474">
    <property type="entry name" value="alpha/beta-Hydrolases"/>
    <property type="match status" value="1"/>
</dbReference>
<reference evidence="4" key="1">
    <citation type="journal article" date="2019" name="Int. J. Syst. Evol. Microbiol.">
        <title>The Global Catalogue of Microorganisms (GCM) 10K type strain sequencing project: providing services to taxonomists for standard genome sequencing and annotation.</title>
        <authorList>
            <consortium name="The Broad Institute Genomics Platform"/>
            <consortium name="The Broad Institute Genome Sequencing Center for Infectious Disease"/>
            <person name="Wu L."/>
            <person name="Ma J."/>
        </authorList>
    </citation>
    <scope>NUCLEOTIDE SEQUENCE [LARGE SCALE GENOMIC DNA]</scope>
    <source>
        <strain evidence="4">JCM 6833</strain>
    </source>
</reference>
<name>A0ABP6CK03_9ACTN</name>
<feature type="domain" description="Thioesterase" evidence="2">
    <location>
        <begin position="21"/>
        <end position="249"/>
    </location>
</feature>
<dbReference type="InterPro" id="IPR001031">
    <property type="entry name" value="Thioesterase"/>
</dbReference>
<proteinExistence type="inferred from homology"/>
<evidence type="ECO:0000256" key="1">
    <source>
        <dbReference type="ARBA" id="ARBA00007169"/>
    </source>
</evidence>
<dbReference type="RefSeq" id="WP_344545801.1">
    <property type="nucleotide sequence ID" value="NZ_BAAATD010000008.1"/>
</dbReference>
<dbReference type="GO" id="GO:0016787">
    <property type="term" value="F:hydrolase activity"/>
    <property type="evidence" value="ECO:0007669"/>
    <property type="project" value="UniProtKB-KW"/>
</dbReference>
<dbReference type="Gene3D" id="3.40.50.1820">
    <property type="entry name" value="alpha/beta hydrolase"/>
    <property type="match status" value="1"/>
</dbReference>
<organism evidence="3 4">
    <name type="scientific">Actinomadura fulvescens</name>
    <dbReference type="NCBI Taxonomy" id="46160"/>
    <lineage>
        <taxon>Bacteria</taxon>
        <taxon>Bacillati</taxon>
        <taxon>Actinomycetota</taxon>
        <taxon>Actinomycetes</taxon>
        <taxon>Streptosporangiales</taxon>
        <taxon>Thermomonosporaceae</taxon>
        <taxon>Actinomadura</taxon>
    </lineage>
</organism>
<dbReference type="PANTHER" id="PTHR11487:SF0">
    <property type="entry name" value="S-ACYL FATTY ACID SYNTHASE THIOESTERASE, MEDIUM CHAIN"/>
    <property type="match status" value="1"/>
</dbReference>
<dbReference type="InterPro" id="IPR029058">
    <property type="entry name" value="AB_hydrolase_fold"/>
</dbReference>
<dbReference type="InterPro" id="IPR012223">
    <property type="entry name" value="TEII"/>
</dbReference>
<comment type="caution">
    <text evidence="3">The sequence shown here is derived from an EMBL/GenBank/DDBJ whole genome shotgun (WGS) entry which is preliminary data.</text>
</comment>
<gene>
    <name evidence="3" type="ORF">GCM10010411_59800</name>
</gene>
<evidence type="ECO:0000313" key="3">
    <source>
        <dbReference type="EMBL" id="GAA2616704.1"/>
    </source>
</evidence>
<keyword evidence="3" id="KW-0378">Hydrolase</keyword>
<dbReference type="Pfam" id="PF00975">
    <property type="entry name" value="Thioesterase"/>
    <property type="match status" value="1"/>
</dbReference>
<comment type="similarity">
    <text evidence="1">Belongs to the thioesterase family.</text>
</comment>
<evidence type="ECO:0000313" key="4">
    <source>
        <dbReference type="Proteomes" id="UP001501509"/>
    </source>
</evidence>
<protein>
    <submittedName>
        <fullName evidence="3">Alpha/beta fold hydrolase</fullName>
    </submittedName>
</protein>
<keyword evidence="4" id="KW-1185">Reference proteome</keyword>
<accession>A0ABP6CK03</accession>
<dbReference type="EMBL" id="BAAATD010000008">
    <property type="protein sequence ID" value="GAA2616704.1"/>
    <property type="molecule type" value="Genomic_DNA"/>
</dbReference>
<dbReference type="PANTHER" id="PTHR11487">
    <property type="entry name" value="THIOESTERASE"/>
    <property type="match status" value="1"/>
</dbReference>
<sequence>MTARESEWFWTPRRRPGAALRVMCFPHAGADAPAFLALADGLPDDIEVRALRMPTRGTVRTSPTLAGLTAGAAAALANVEPPYAVLGQSLGGLIAFETARITAAPRSPVAFVTLSTQPPQRFASVLEEMLAAGRPSADGAAPGPLQFLLSYVEDSDPEMKAALDDPMVRRIVIRDIWADVTLFRGYRPAAVPRLECPVHALVGADDPSAQGVDMALWERHTTGPVTVTTLDTGHFMLQTALPEVVRQIVRALAAWRGATSVHTDRPREER</sequence>